<keyword evidence="5" id="KW-0378">Hydrolase</keyword>
<dbReference type="EMBL" id="BARS01035895">
    <property type="protein sequence ID" value="GAG23713.1"/>
    <property type="molecule type" value="Genomic_DNA"/>
</dbReference>
<dbReference type="SUPFAM" id="SSF53187">
    <property type="entry name" value="Zn-dependent exopeptidases"/>
    <property type="match status" value="1"/>
</dbReference>
<dbReference type="GO" id="GO:0004177">
    <property type="term" value="F:aminopeptidase activity"/>
    <property type="evidence" value="ECO:0007669"/>
    <property type="project" value="UniProtKB-KW"/>
</dbReference>
<proteinExistence type="inferred from homology"/>
<dbReference type="GO" id="GO:0046872">
    <property type="term" value="F:metal ion binding"/>
    <property type="evidence" value="ECO:0007669"/>
    <property type="project" value="UniProtKB-KW"/>
</dbReference>
<evidence type="ECO:0000256" key="1">
    <source>
        <dbReference type="ARBA" id="ARBA00006272"/>
    </source>
</evidence>
<reference evidence="6" key="1">
    <citation type="journal article" date="2014" name="Front. Microbiol.">
        <title>High frequency of phylogenetically diverse reductive dehalogenase-homologous genes in deep subseafloor sedimentary metagenomes.</title>
        <authorList>
            <person name="Kawai M."/>
            <person name="Futagami T."/>
            <person name="Toyoda A."/>
            <person name="Takaki Y."/>
            <person name="Nishi S."/>
            <person name="Hori S."/>
            <person name="Arai W."/>
            <person name="Tsubouchi T."/>
            <person name="Morono Y."/>
            <person name="Uchiyama I."/>
            <person name="Ito T."/>
            <person name="Fujiyama A."/>
            <person name="Inagaki F."/>
            <person name="Takami H."/>
        </authorList>
    </citation>
    <scope>NUCLEOTIDE SEQUENCE</scope>
    <source>
        <strain evidence="6">Expedition CK06-06</strain>
    </source>
</reference>
<gene>
    <name evidence="6" type="ORF">S01H1_55241</name>
</gene>
<name>X0WGR2_9ZZZZ</name>
<protein>
    <recommendedName>
        <fullName evidence="7">M42 family peptidase</fullName>
    </recommendedName>
</protein>
<accession>X0WGR2</accession>
<organism evidence="6">
    <name type="scientific">marine sediment metagenome</name>
    <dbReference type="NCBI Taxonomy" id="412755"/>
    <lineage>
        <taxon>unclassified sequences</taxon>
        <taxon>metagenomes</taxon>
        <taxon>ecological metagenomes</taxon>
    </lineage>
</organism>
<evidence type="ECO:0000256" key="2">
    <source>
        <dbReference type="ARBA" id="ARBA00022438"/>
    </source>
</evidence>
<keyword evidence="3" id="KW-0645">Protease</keyword>
<feature type="non-terminal residue" evidence="6">
    <location>
        <position position="1"/>
    </location>
</feature>
<keyword evidence="2" id="KW-0031">Aminopeptidase</keyword>
<comment type="similarity">
    <text evidence="1">Belongs to the peptidase M42 family.</text>
</comment>
<sequence length="258" mass="27979">ETLTQTFGPSGYEDDIRSVILQSIEAFADETRVDPLGSLIAFRKGTGETPKKIILAAHMDEIGLMVTHVEEHGFLRFTSIGGVRALSHIGQRARFANGITGPIYLERQDPPKLPQLRHLYVDVGATSPEDCPIGVGETGVFVGPLVQRGTRLISKTMDDRIGCYVLIQVLRRLKDSANDVFVAFTTQEEITLSGARTSAFRIDPDVAISVDVTATGDTPKALPMDVSLGKGPAVKVRDSGMIAHPRVRDMLVEAAERA</sequence>
<dbReference type="PANTHER" id="PTHR32481:SF0">
    <property type="entry name" value="AMINOPEPTIDASE YPDE-RELATED"/>
    <property type="match status" value="1"/>
</dbReference>
<evidence type="ECO:0000256" key="4">
    <source>
        <dbReference type="ARBA" id="ARBA00022723"/>
    </source>
</evidence>
<dbReference type="InterPro" id="IPR008007">
    <property type="entry name" value="Peptidase_M42"/>
</dbReference>
<dbReference type="SUPFAM" id="SSF101821">
    <property type="entry name" value="Aminopeptidase/glucanase lid domain"/>
    <property type="match status" value="1"/>
</dbReference>
<evidence type="ECO:0000256" key="3">
    <source>
        <dbReference type="ARBA" id="ARBA00022670"/>
    </source>
</evidence>
<dbReference type="GO" id="GO:0006508">
    <property type="term" value="P:proteolysis"/>
    <property type="evidence" value="ECO:0007669"/>
    <property type="project" value="UniProtKB-KW"/>
</dbReference>
<dbReference type="InterPro" id="IPR023367">
    <property type="entry name" value="Peptidase_M42_dom2"/>
</dbReference>
<feature type="non-terminal residue" evidence="6">
    <location>
        <position position="258"/>
    </location>
</feature>
<comment type="caution">
    <text evidence="6">The sequence shown here is derived from an EMBL/GenBank/DDBJ whole genome shotgun (WGS) entry which is preliminary data.</text>
</comment>
<dbReference type="AlphaFoldDB" id="X0WGR2"/>
<evidence type="ECO:0000313" key="6">
    <source>
        <dbReference type="EMBL" id="GAG23713.1"/>
    </source>
</evidence>
<evidence type="ECO:0008006" key="7">
    <source>
        <dbReference type="Google" id="ProtNLM"/>
    </source>
</evidence>
<dbReference type="PANTHER" id="PTHR32481">
    <property type="entry name" value="AMINOPEPTIDASE"/>
    <property type="match status" value="1"/>
</dbReference>
<dbReference type="Gene3D" id="2.40.30.40">
    <property type="entry name" value="Peptidase M42, domain 2"/>
    <property type="match status" value="1"/>
</dbReference>
<dbReference type="Gene3D" id="3.40.630.10">
    <property type="entry name" value="Zn peptidases"/>
    <property type="match status" value="1"/>
</dbReference>
<keyword evidence="4" id="KW-0479">Metal-binding</keyword>
<dbReference type="Pfam" id="PF05343">
    <property type="entry name" value="Peptidase_M42"/>
    <property type="match status" value="1"/>
</dbReference>
<evidence type="ECO:0000256" key="5">
    <source>
        <dbReference type="ARBA" id="ARBA00022801"/>
    </source>
</evidence>
<dbReference type="InterPro" id="IPR051464">
    <property type="entry name" value="Peptidase_M42_aminopept"/>
</dbReference>